<dbReference type="Pfam" id="PF00440">
    <property type="entry name" value="TetR_N"/>
    <property type="match status" value="1"/>
</dbReference>
<feature type="compositionally biased region" description="Basic and acidic residues" evidence="3">
    <location>
        <begin position="19"/>
        <end position="29"/>
    </location>
</feature>
<dbReference type="PROSITE" id="PS50977">
    <property type="entry name" value="HTH_TETR_2"/>
    <property type="match status" value="1"/>
</dbReference>
<accession>A0A505D8W4</accession>
<dbReference type="Proteomes" id="UP000317378">
    <property type="component" value="Unassembled WGS sequence"/>
</dbReference>
<dbReference type="GO" id="GO:0003677">
    <property type="term" value="F:DNA binding"/>
    <property type="evidence" value="ECO:0007669"/>
    <property type="project" value="UniProtKB-UniRule"/>
</dbReference>
<dbReference type="GO" id="GO:0006355">
    <property type="term" value="P:regulation of DNA-templated transcription"/>
    <property type="evidence" value="ECO:0007669"/>
    <property type="project" value="UniProtKB-ARBA"/>
</dbReference>
<dbReference type="Pfam" id="PF17926">
    <property type="entry name" value="TetR_C_21"/>
    <property type="match status" value="1"/>
</dbReference>
<evidence type="ECO:0000313" key="6">
    <source>
        <dbReference type="Proteomes" id="UP000317378"/>
    </source>
</evidence>
<evidence type="ECO:0000313" key="5">
    <source>
        <dbReference type="EMBL" id="TPQ20883.1"/>
    </source>
</evidence>
<name>A0A505D8W4_9ACTN</name>
<gene>
    <name evidence="5" type="ORF">FGD71_018025</name>
</gene>
<dbReference type="InterPro" id="IPR001647">
    <property type="entry name" value="HTH_TetR"/>
</dbReference>
<feature type="compositionally biased region" description="Low complexity" evidence="3">
    <location>
        <begin position="233"/>
        <end position="242"/>
    </location>
</feature>
<organism evidence="5 6">
    <name type="scientific">Streptomyces sporangiiformans</name>
    <dbReference type="NCBI Taxonomy" id="2315329"/>
    <lineage>
        <taxon>Bacteria</taxon>
        <taxon>Bacillati</taxon>
        <taxon>Actinomycetota</taxon>
        <taxon>Actinomycetes</taxon>
        <taxon>Kitasatosporales</taxon>
        <taxon>Streptomycetaceae</taxon>
        <taxon>Streptomyces</taxon>
    </lineage>
</organism>
<reference evidence="5 6" key="1">
    <citation type="submission" date="2019-06" db="EMBL/GenBank/DDBJ databases">
        <title>Streptomyces sporangiiformans sp. nov., a novel actinomycete isolated from soil in Mount Song.</title>
        <authorList>
            <person name="Han L."/>
        </authorList>
    </citation>
    <scope>NUCLEOTIDE SEQUENCE [LARGE SCALE GENOMIC DNA]</scope>
    <source>
        <strain evidence="5 6">NEAU-SSA 1</strain>
    </source>
</reference>
<sequence length="251" mass="27530">MTDQQPPEKAPKRTPRRAPAPDERRLDPERTRRLLVEAAIDEFAAKGYAGARVQDIADRAGVNKQLIAYHFGGKEGLYQELERQWLVREATFATPDVPLDDLVARYLHMALDDPRFARLTLWQSLTGGAAGKHPEDLSDLQRRQREGELAPELDPAAVMLMLYAVVVAPLALPQTARELFGLEPDSPEFRERYTEQLRRLVRRLADTTQGAEAPSGSESGERAGAGGSESAERAGSGSAEPEAPLPPSGTV</sequence>
<dbReference type="OrthoDB" id="4726108at2"/>
<proteinExistence type="predicted"/>
<dbReference type="PANTHER" id="PTHR30328:SF54">
    <property type="entry name" value="HTH-TYPE TRANSCRIPTIONAL REPRESSOR SCO4008"/>
    <property type="match status" value="1"/>
</dbReference>
<evidence type="ECO:0000256" key="2">
    <source>
        <dbReference type="PROSITE-ProRule" id="PRU00335"/>
    </source>
</evidence>
<dbReference type="RefSeq" id="WP_119101474.1">
    <property type="nucleotide sequence ID" value="NZ_QXMJ01000129.1"/>
</dbReference>
<dbReference type="SUPFAM" id="SSF46689">
    <property type="entry name" value="Homeodomain-like"/>
    <property type="match status" value="1"/>
</dbReference>
<feature type="region of interest" description="Disordered" evidence="3">
    <location>
        <begin position="204"/>
        <end position="251"/>
    </location>
</feature>
<protein>
    <submittedName>
        <fullName evidence="5">TetR/AcrR family transcriptional regulator</fullName>
    </submittedName>
</protein>
<dbReference type="PANTHER" id="PTHR30328">
    <property type="entry name" value="TRANSCRIPTIONAL REPRESSOR"/>
    <property type="match status" value="1"/>
</dbReference>
<dbReference type="InterPro" id="IPR050109">
    <property type="entry name" value="HTH-type_TetR-like_transc_reg"/>
</dbReference>
<feature type="DNA-binding region" description="H-T-H motif" evidence="2">
    <location>
        <begin position="52"/>
        <end position="71"/>
    </location>
</feature>
<dbReference type="InterPro" id="IPR009057">
    <property type="entry name" value="Homeodomain-like_sf"/>
</dbReference>
<evidence type="ECO:0000259" key="4">
    <source>
        <dbReference type="PROSITE" id="PS50977"/>
    </source>
</evidence>
<comment type="caution">
    <text evidence="5">The sequence shown here is derived from an EMBL/GenBank/DDBJ whole genome shotgun (WGS) entry which is preliminary data.</text>
</comment>
<dbReference type="PRINTS" id="PR00455">
    <property type="entry name" value="HTHTETR"/>
</dbReference>
<keyword evidence="6" id="KW-1185">Reference proteome</keyword>
<evidence type="ECO:0000256" key="3">
    <source>
        <dbReference type="SAM" id="MobiDB-lite"/>
    </source>
</evidence>
<dbReference type="SUPFAM" id="SSF48498">
    <property type="entry name" value="Tetracyclin repressor-like, C-terminal domain"/>
    <property type="match status" value="1"/>
</dbReference>
<dbReference type="InterPro" id="IPR036271">
    <property type="entry name" value="Tet_transcr_reg_TetR-rel_C_sf"/>
</dbReference>
<evidence type="ECO:0000256" key="1">
    <source>
        <dbReference type="ARBA" id="ARBA00023125"/>
    </source>
</evidence>
<dbReference type="EMBL" id="VCHX02000129">
    <property type="protein sequence ID" value="TPQ20883.1"/>
    <property type="molecule type" value="Genomic_DNA"/>
</dbReference>
<feature type="region of interest" description="Disordered" evidence="3">
    <location>
        <begin position="1"/>
        <end position="29"/>
    </location>
</feature>
<dbReference type="AlphaFoldDB" id="A0A505D8W4"/>
<keyword evidence="1 2" id="KW-0238">DNA-binding</keyword>
<feature type="domain" description="HTH tetR-type" evidence="4">
    <location>
        <begin position="29"/>
        <end position="89"/>
    </location>
</feature>
<dbReference type="Gene3D" id="1.10.357.10">
    <property type="entry name" value="Tetracycline Repressor, domain 2"/>
    <property type="match status" value="1"/>
</dbReference>
<dbReference type="InterPro" id="IPR041467">
    <property type="entry name" value="Sco4008_C"/>
</dbReference>